<dbReference type="GO" id="GO:0016887">
    <property type="term" value="F:ATP hydrolysis activity"/>
    <property type="evidence" value="ECO:0007669"/>
    <property type="project" value="InterPro"/>
</dbReference>
<dbReference type="Proteomes" id="UP000282460">
    <property type="component" value="Unassembled WGS sequence"/>
</dbReference>
<comment type="subcellular location">
    <subcellularLocation>
        <location evidence="1">Cell membrane</location>
        <topology evidence="1">Peripheral membrane protein</topology>
    </subcellularLocation>
</comment>
<proteinExistence type="predicted"/>
<reference evidence="7 8" key="1">
    <citation type="submission" date="2018-10" db="EMBL/GenBank/DDBJ databases">
        <authorList>
            <person name="Li J."/>
        </authorList>
    </citation>
    <scope>NUCLEOTIDE SEQUENCE [LARGE SCALE GENOMIC DNA]</scope>
    <source>
        <strain evidence="7 8">ZD1-4</strain>
    </source>
</reference>
<name>A0A3L7JAH5_9MICO</name>
<dbReference type="GO" id="GO:0046677">
    <property type="term" value="P:response to antibiotic"/>
    <property type="evidence" value="ECO:0007669"/>
    <property type="project" value="UniProtKB-KW"/>
</dbReference>
<dbReference type="PROSITE" id="PS50893">
    <property type="entry name" value="ABC_TRANSPORTER_2"/>
    <property type="match status" value="1"/>
</dbReference>
<dbReference type="GO" id="GO:0005524">
    <property type="term" value="F:ATP binding"/>
    <property type="evidence" value="ECO:0007669"/>
    <property type="project" value="UniProtKB-KW"/>
</dbReference>
<evidence type="ECO:0000256" key="3">
    <source>
        <dbReference type="ARBA" id="ARBA00022741"/>
    </source>
</evidence>
<keyword evidence="5" id="KW-0046">Antibiotic resistance</keyword>
<evidence type="ECO:0000256" key="1">
    <source>
        <dbReference type="ARBA" id="ARBA00004202"/>
    </source>
</evidence>
<evidence type="ECO:0000313" key="7">
    <source>
        <dbReference type="EMBL" id="RLQ85512.1"/>
    </source>
</evidence>
<dbReference type="SUPFAM" id="SSF52540">
    <property type="entry name" value="P-loop containing nucleoside triphosphate hydrolases"/>
    <property type="match status" value="1"/>
</dbReference>
<feature type="domain" description="ABC transporter" evidence="6">
    <location>
        <begin position="5"/>
        <end position="238"/>
    </location>
</feature>
<dbReference type="PROSITE" id="PS00211">
    <property type="entry name" value="ABC_TRANSPORTER_1"/>
    <property type="match status" value="1"/>
</dbReference>
<evidence type="ECO:0000259" key="6">
    <source>
        <dbReference type="PROSITE" id="PS50893"/>
    </source>
</evidence>
<dbReference type="InterPro" id="IPR003439">
    <property type="entry name" value="ABC_transporter-like_ATP-bd"/>
</dbReference>
<comment type="caution">
    <text evidence="7">The sequence shown here is derived from an EMBL/GenBank/DDBJ whole genome shotgun (WGS) entry which is preliminary data.</text>
</comment>
<dbReference type="InterPro" id="IPR017871">
    <property type="entry name" value="ABC_transporter-like_CS"/>
</dbReference>
<accession>A0A3L7JAH5</accession>
<protein>
    <submittedName>
        <fullName evidence="7">ABC transporter ATP-binding protein</fullName>
    </submittedName>
</protein>
<dbReference type="GO" id="GO:0005886">
    <property type="term" value="C:plasma membrane"/>
    <property type="evidence" value="ECO:0007669"/>
    <property type="project" value="UniProtKB-SubCell"/>
</dbReference>
<dbReference type="InterPro" id="IPR027417">
    <property type="entry name" value="P-loop_NTPase"/>
</dbReference>
<keyword evidence="8" id="KW-1185">Reference proteome</keyword>
<gene>
    <name evidence="7" type="ORF">D9V28_01060</name>
</gene>
<dbReference type="Pfam" id="PF00005">
    <property type="entry name" value="ABC_tran"/>
    <property type="match status" value="1"/>
</dbReference>
<evidence type="ECO:0000256" key="5">
    <source>
        <dbReference type="ARBA" id="ARBA00023251"/>
    </source>
</evidence>
<dbReference type="AlphaFoldDB" id="A0A3L7JAH5"/>
<dbReference type="InterPro" id="IPR050763">
    <property type="entry name" value="ABC_transporter_ATP-binding"/>
</dbReference>
<dbReference type="PANTHER" id="PTHR42711:SF16">
    <property type="entry name" value="ABC TRANSPORTER ATP-BINDING PROTEIN"/>
    <property type="match status" value="1"/>
</dbReference>
<evidence type="ECO:0000256" key="2">
    <source>
        <dbReference type="ARBA" id="ARBA00022448"/>
    </source>
</evidence>
<evidence type="ECO:0000256" key="4">
    <source>
        <dbReference type="ARBA" id="ARBA00022840"/>
    </source>
</evidence>
<dbReference type="RefSeq" id="WP_121657876.1">
    <property type="nucleotide sequence ID" value="NZ_BMEK01000001.1"/>
</dbReference>
<dbReference type="OrthoDB" id="9804819at2"/>
<evidence type="ECO:0000313" key="8">
    <source>
        <dbReference type="Proteomes" id="UP000282460"/>
    </source>
</evidence>
<sequence length="296" mass="32819">MSAVIEAKGLRMSYGNRVVLNGIDLTVERGELVVMLGPNGAGKTTTIELLEGFRKRDEGTLRVLNVDPAMSDDRWRAQIGVVLQSWRDHSRWTVRQLLDHIGQFYIAYSATETRRIATGDVIEMVGLRDRANAQVRSLSGGQRRRLDVAMGIIGRPKVLFLDEPTAGFDPQARRDFHELIHQLVDFDATTVLLTTHDLAEAEILADRIAILDGGRILASGTAEELARSVAGATEVSWVLDGTRHVHSTSDGTAFVRDLMARHGRAVSELRVKEQTLEDTYLAMVARHESAEQEAVR</sequence>
<keyword evidence="3" id="KW-0547">Nucleotide-binding</keyword>
<dbReference type="SMART" id="SM00382">
    <property type="entry name" value="AAA"/>
    <property type="match status" value="1"/>
</dbReference>
<dbReference type="CDD" id="cd03230">
    <property type="entry name" value="ABC_DR_subfamily_A"/>
    <property type="match status" value="1"/>
</dbReference>
<dbReference type="Gene3D" id="3.40.50.300">
    <property type="entry name" value="P-loop containing nucleotide triphosphate hydrolases"/>
    <property type="match status" value="1"/>
</dbReference>
<keyword evidence="2" id="KW-0813">Transport</keyword>
<dbReference type="PANTHER" id="PTHR42711">
    <property type="entry name" value="ABC TRANSPORTER ATP-BINDING PROTEIN"/>
    <property type="match status" value="1"/>
</dbReference>
<organism evidence="7 8">
    <name type="scientific">Mycetocola zhadangensis</name>
    <dbReference type="NCBI Taxonomy" id="1164595"/>
    <lineage>
        <taxon>Bacteria</taxon>
        <taxon>Bacillati</taxon>
        <taxon>Actinomycetota</taxon>
        <taxon>Actinomycetes</taxon>
        <taxon>Micrococcales</taxon>
        <taxon>Microbacteriaceae</taxon>
        <taxon>Mycetocola</taxon>
    </lineage>
</organism>
<dbReference type="EMBL" id="RCWJ01000001">
    <property type="protein sequence ID" value="RLQ85512.1"/>
    <property type="molecule type" value="Genomic_DNA"/>
</dbReference>
<dbReference type="InterPro" id="IPR003593">
    <property type="entry name" value="AAA+_ATPase"/>
</dbReference>
<keyword evidence="4 7" id="KW-0067">ATP-binding</keyword>